<dbReference type="Gene3D" id="3.10.180.10">
    <property type="entry name" value="2,3-Dihydroxybiphenyl 1,2-Dioxygenase, domain 1"/>
    <property type="match status" value="1"/>
</dbReference>
<dbReference type="Pfam" id="PF00903">
    <property type="entry name" value="Glyoxalase"/>
    <property type="match status" value="1"/>
</dbReference>
<protein>
    <submittedName>
        <fullName evidence="2">VOC family protein</fullName>
    </submittedName>
</protein>
<dbReference type="Proteomes" id="UP001059380">
    <property type="component" value="Chromosome"/>
</dbReference>
<dbReference type="InterPro" id="IPR029068">
    <property type="entry name" value="Glyas_Bleomycin-R_OHBP_Dase"/>
</dbReference>
<dbReference type="InterPro" id="IPR004360">
    <property type="entry name" value="Glyas_Fos-R_dOase_dom"/>
</dbReference>
<evidence type="ECO:0000313" key="3">
    <source>
        <dbReference type="Proteomes" id="UP001059380"/>
    </source>
</evidence>
<sequence>MAIEVTGVAPLVQVFDVPKSIRFYRDVLGFAVTERAKAKQALSNRH</sequence>
<dbReference type="EMBL" id="CP093313">
    <property type="protein sequence ID" value="UWZ83128.1"/>
    <property type="molecule type" value="Genomic_DNA"/>
</dbReference>
<dbReference type="SUPFAM" id="SSF54593">
    <property type="entry name" value="Glyoxalase/Bleomycin resistance protein/Dihydroxybiphenyl dioxygenase"/>
    <property type="match status" value="1"/>
</dbReference>
<dbReference type="AlphaFoldDB" id="A0A9J7BJX4"/>
<reference evidence="2" key="1">
    <citation type="submission" date="2021-04" db="EMBL/GenBank/DDBJ databases">
        <title>Phylogenetic analysis of Acidobacteriaceae.</title>
        <authorList>
            <person name="Qiu L."/>
            <person name="Zhang Q."/>
        </authorList>
    </citation>
    <scope>NUCLEOTIDE SEQUENCE</scope>
    <source>
        <strain evidence="2">DSM 25168</strain>
    </source>
</reference>
<keyword evidence="3" id="KW-1185">Reference proteome</keyword>
<accession>A0A9J7BJX4</accession>
<gene>
    <name evidence="2" type="ORF">MOP44_21475</name>
</gene>
<evidence type="ECO:0000313" key="2">
    <source>
        <dbReference type="EMBL" id="UWZ83128.1"/>
    </source>
</evidence>
<name>A0A9J7BJX4_9BACT</name>
<dbReference type="KEGG" id="orp:MOP44_21475"/>
<feature type="domain" description="Glyoxalase/fosfomycin resistance/dioxygenase" evidence="1">
    <location>
        <begin position="12"/>
        <end position="37"/>
    </location>
</feature>
<evidence type="ECO:0000259" key="1">
    <source>
        <dbReference type="Pfam" id="PF00903"/>
    </source>
</evidence>
<proteinExistence type="predicted"/>
<organism evidence="2 3">
    <name type="scientific">Occallatibacter riparius</name>
    <dbReference type="NCBI Taxonomy" id="1002689"/>
    <lineage>
        <taxon>Bacteria</taxon>
        <taxon>Pseudomonadati</taxon>
        <taxon>Acidobacteriota</taxon>
        <taxon>Terriglobia</taxon>
        <taxon>Terriglobales</taxon>
        <taxon>Acidobacteriaceae</taxon>
        <taxon>Occallatibacter</taxon>
    </lineage>
</organism>
<dbReference type="RefSeq" id="WP_260792462.1">
    <property type="nucleotide sequence ID" value="NZ_CP093313.1"/>
</dbReference>